<dbReference type="InterPro" id="IPR051156">
    <property type="entry name" value="Mito/Outer_Membr_Metalloprot"/>
</dbReference>
<keyword evidence="3 6" id="KW-0378">Hydrolase</keyword>
<gene>
    <name evidence="8" type="ORF">MELA_00282</name>
</gene>
<evidence type="ECO:0000256" key="4">
    <source>
        <dbReference type="ARBA" id="ARBA00022833"/>
    </source>
</evidence>
<proteinExistence type="inferred from homology"/>
<dbReference type="Gene3D" id="3.30.2010.10">
    <property type="entry name" value="Metalloproteases ('zincins'), catalytic domain"/>
    <property type="match status" value="1"/>
</dbReference>
<dbReference type="CDD" id="cd07333">
    <property type="entry name" value="M48C_bepA_like"/>
    <property type="match status" value="1"/>
</dbReference>
<evidence type="ECO:0000256" key="1">
    <source>
        <dbReference type="ARBA" id="ARBA00022670"/>
    </source>
</evidence>
<dbReference type="EMBL" id="CABIKM010000003">
    <property type="protein sequence ID" value="VUZ83924.1"/>
    <property type="molecule type" value="Genomic_DNA"/>
</dbReference>
<keyword evidence="1 6" id="KW-0645">Protease</keyword>
<dbReference type="PANTHER" id="PTHR22726:SF1">
    <property type="entry name" value="METALLOENDOPEPTIDASE OMA1, MITOCHONDRIAL"/>
    <property type="match status" value="1"/>
</dbReference>
<evidence type="ECO:0000256" key="3">
    <source>
        <dbReference type="ARBA" id="ARBA00022801"/>
    </source>
</evidence>
<keyword evidence="4 6" id="KW-0862">Zinc</keyword>
<dbReference type="InterPro" id="IPR001915">
    <property type="entry name" value="Peptidase_M48"/>
</dbReference>
<evidence type="ECO:0000259" key="7">
    <source>
        <dbReference type="Pfam" id="PF01435"/>
    </source>
</evidence>
<comment type="similarity">
    <text evidence="6">Belongs to the peptidase M48 family.</text>
</comment>
<sequence>MDCCNGVGRRKFLLLVAGSLLASMAPRRAYSFISIISEADESEIGKKADQEILGRFGRYRDQQLQAYVESIGQRLLSGIGPTSFRYSFKIVDMSDVNAMALPGGYIYITRGMLAMLNSEAQLAGVFGHEIGHVTSRHAAKQLTKALGAQILSLGLVAASPGGRQNAGEWARVSAALSDNVLMGYGREAELEADELGLRTAYRAGYDPGEMVAFLNAMKMKERLEALGYHGFKGTHPETIDRVVKAETMASILIGQGGGSLDVKANEYKAHLDGLVYGAKQDHRHLRIYVAKDGDTPTTVARDVLGDQQLAWEVANLNGVKEAATFHAGDQVKLLPPVSRGLYDGRQLKLSPN</sequence>
<accession>A0A564ZF74</accession>
<dbReference type="PANTHER" id="PTHR22726">
    <property type="entry name" value="METALLOENDOPEPTIDASE OMA1"/>
    <property type="match status" value="1"/>
</dbReference>
<keyword evidence="5 6" id="KW-0482">Metalloprotease</keyword>
<evidence type="ECO:0000256" key="5">
    <source>
        <dbReference type="ARBA" id="ARBA00023049"/>
    </source>
</evidence>
<comment type="cofactor">
    <cofactor evidence="6">
        <name>Zn(2+)</name>
        <dbReference type="ChEBI" id="CHEBI:29105"/>
    </cofactor>
    <text evidence="6">Binds 1 zinc ion per subunit.</text>
</comment>
<organism evidence="8 9">
    <name type="scientific">Candidatus Methylomirabilis lanthanidiphila</name>
    <dbReference type="NCBI Taxonomy" id="2211376"/>
    <lineage>
        <taxon>Bacteria</taxon>
        <taxon>Candidatus Methylomirabilota</taxon>
        <taxon>Candidatus Methylomirabilia</taxon>
        <taxon>Candidatus Methylomirabilales</taxon>
        <taxon>Candidatus Methylomirabilaceae</taxon>
        <taxon>Candidatus Methylomirabilis</taxon>
    </lineage>
</organism>
<evidence type="ECO:0000313" key="9">
    <source>
        <dbReference type="Proteomes" id="UP000334340"/>
    </source>
</evidence>
<feature type="domain" description="Peptidase M48" evidence="7">
    <location>
        <begin position="63"/>
        <end position="247"/>
    </location>
</feature>
<keyword evidence="2" id="KW-0479">Metal-binding</keyword>
<dbReference type="Pfam" id="PF01435">
    <property type="entry name" value="Peptidase_M48"/>
    <property type="match status" value="1"/>
</dbReference>
<protein>
    <submittedName>
        <fullName evidence="8">Peptidase M48 family protein</fullName>
    </submittedName>
</protein>
<dbReference type="GO" id="GO:0004222">
    <property type="term" value="F:metalloendopeptidase activity"/>
    <property type="evidence" value="ECO:0007669"/>
    <property type="project" value="InterPro"/>
</dbReference>
<evidence type="ECO:0000256" key="2">
    <source>
        <dbReference type="ARBA" id="ARBA00022723"/>
    </source>
</evidence>
<dbReference type="Proteomes" id="UP000334340">
    <property type="component" value="Unassembled WGS sequence"/>
</dbReference>
<evidence type="ECO:0000313" key="8">
    <source>
        <dbReference type="EMBL" id="VUZ83924.1"/>
    </source>
</evidence>
<dbReference type="AlphaFoldDB" id="A0A564ZF74"/>
<evidence type="ECO:0000256" key="6">
    <source>
        <dbReference type="RuleBase" id="RU003983"/>
    </source>
</evidence>
<dbReference type="GO" id="GO:0051603">
    <property type="term" value="P:proteolysis involved in protein catabolic process"/>
    <property type="evidence" value="ECO:0007669"/>
    <property type="project" value="TreeGrafter"/>
</dbReference>
<keyword evidence="9" id="KW-1185">Reference proteome</keyword>
<reference evidence="8 9" key="1">
    <citation type="submission" date="2019-07" db="EMBL/GenBank/DDBJ databases">
        <authorList>
            <person name="Cremers G."/>
        </authorList>
    </citation>
    <scope>NUCLEOTIDE SEQUENCE [LARGE SCALE GENOMIC DNA]</scope>
</reference>
<dbReference type="GO" id="GO:0016020">
    <property type="term" value="C:membrane"/>
    <property type="evidence" value="ECO:0007669"/>
    <property type="project" value="TreeGrafter"/>
</dbReference>
<name>A0A564ZF74_9BACT</name>
<dbReference type="GO" id="GO:0046872">
    <property type="term" value="F:metal ion binding"/>
    <property type="evidence" value="ECO:0007669"/>
    <property type="project" value="UniProtKB-KW"/>
</dbReference>